<name>A0A2U8P1H9_9BRAD</name>
<feature type="region of interest" description="Disordered" evidence="1">
    <location>
        <begin position="103"/>
        <end position="127"/>
    </location>
</feature>
<evidence type="ECO:0000313" key="2">
    <source>
        <dbReference type="EMBL" id="AWL91552.1"/>
    </source>
</evidence>
<proteinExistence type="predicted"/>
<organism evidence="2 4">
    <name type="scientific">Bradyrhizobium ottawaense</name>
    <dbReference type="NCBI Taxonomy" id="931866"/>
    <lineage>
        <taxon>Bacteria</taxon>
        <taxon>Pseudomonadati</taxon>
        <taxon>Pseudomonadota</taxon>
        <taxon>Alphaproteobacteria</taxon>
        <taxon>Hyphomicrobiales</taxon>
        <taxon>Nitrobacteraceae</taxon>
        <taxon>Bradyrhizobium</taxon>
    </lineage>
</organism>
<reference evidence="2" key="3">
    <citation type="journal article" date="2018" name="Microbiol. Resour. Announc.">
        <title>Complete Genome Sequence of Bradyrhizobium ottawaense OO99(T), an Efficient Nitrogen-Fixing Symbiont of Soybean.</title>
        <authorList>
            <person name="Nguyen H.D.T."/>
            <person name="Cloutier S."/>
            <person name="Bromfield E.S.P."/>
        </authorList>
    </citation>
    <scope>NUCLEOTIDE SEQUENCE</scope>
    <source>
        <strain evidence="2">OO99</strain>
    </source>
</reference>
<dbReference type="KEGG" id="bot:CIT37_04275"/>
<reference evidence="3 5" key="4">
    <citation type="submission" date="2024-07" db="EMBL/GenBank/DDBJ databases">
        <title>Genomic Encyclopedia of Type Strains, Phase V (KMG-V): Genome sequencing to study the core and pangenomes of soil and plant-associated prokaryotes.</title>
        <authorList>
            <person name="Whitman W."/>
        </authorList>
    </citation>
    <scope>NUCLEOTIDE SEQUENCE [LARGE SCALE GENOMIC DNA]</scope>
    <source>
        <strain evidence="3 5">USDA 152</strain>
    </source>
</reference>
<evidence type="ECO:0000256" key="1">
    <source>
        <dbReference type="SAM" id="MobiDB-lite"/>
    </source>
</evidence>
<reference evidence="2 4" key="1">
    <citation type="journal article" date="2014" name="Int. J. Syst. Evol. Microbiol.">
        <title>Bradyrhizobium ottawaense sp. nov., a symbiotic nitrogen fixing bacterium from root nodules of soybeans in Canada.</title>
        <authorList>
            <person name="Yu X."/>
            <person name="Cloutier S."/>
            <person name="Tambong J.T."/>
            <person name="Bromfield E.S."/>
        </authorList>
    </citation>
    <scope>NUCLEOTIDE SEQUENCE [LARGE SCALE GENOMIC DNA]</scope>
    <source>
        <strain evidence="2 4">OO99</strain>
    </source>
</reference>
<evidence type="ECO:0000313" key="5">
    <source>
        <dbReference type="Proteomes" id="UP001565369"/>
    </source>
</evidence>
<accession>A0A2U8P1H9</accession>
<evidence type="ECO:0000313" key="4">
    <source>
        <dbReference type="Proteomes" id="UP000215703"/>
    </source>
</evidence>
<dbReference type="GeneID" id="92969871"/>
<sequence>MATGFTSQRWRELFPGRTDVTSIVDFQVAHPLVGNAGDILLEHQLGRDGERPLVNWRPANDEARARAEQLGFVHVDPDDMVLDPTQSKQWRYRDGEWQRATNSSMYLSKASSDDEPSSEPDSDGDFM</sequence>
<feature type="compositionally biased region" description="Acidic residues" evidence="1">
    <location>
        <begin position="113"/>
        <end position="127"/>
    </location>
</feature>
<dbReference type="AlphaFoldDB" id="A0A2U8P1H9"/>
<dbReference type="Proteomes" id="UP001565369">
    <property type="component" value="Unassembled WGS sequence"/>
</dbReference>
<dbReference type="Proteomes" id="UP000215703">
    <property type="component" value="Chromosome"/>
</dbReference>
<dbReference type="EMBL" id="CP029425">
    <property type="protein sequence ID" value="AWL91552.1"/>
    <property type="molecule type" value="Genomic_DNA"/>
</dbReference>
<reference evidence="2 4" key="2">
    <citation type="journal article" date="2017" name="Syst. Appl. Microbiol.">
        <title>Soybeans inoculated with root zone soils of Canadian native legumes harbour diverse and novel Bradyrhizobium spp. that possess agricultural potential.</title>
        <authorList>
            <person name="Bromfield E.S.P."/>
            <person name="Cloutier S."/>
            <person name="Tambong J.T."/>
            <person name="Tran Thi T.V."/>
        </authorList>
    </citation>
    <scope>NUCLEOTIDE SEQUENCE [LARGE SCALE GENOMIC DNA]</scope>
    <source>
        <strain evidence="2 4">OO99</strain>
    </source>
</reference>
<evidence type="ECO:0000313" key="3">
    <source>
        <dbReference type="EMBL" id="MEY9455055.1"/>
    </source>
</evidence>
<dbReference type="RefSeq" id="WP_011084664.1">
    <property type="nucleotide sequence ID" value="NZ_AP021854.1"/>
</dbReference>
<accession>A0A5H2Z9P2</accession>
<gene>
    <name evidence="3" type="ORF">ABIG07_004003</name>
    <name evidence="2" type="ORF">CIT37_04275</name>
</gene>
<protein>
    <submittedName>
        <fullName evidence="2">Uncharacterized protein</fullName>
    </submittedName>
</protein>
<dbReference type="EMBL" id="JBGBZJ010000003">
    <property type="protein sequence ID" value="MEY9455055.1"/>
    <property type="molecule type" value="Genomic_DNA"/>
</dbReference>
<dbReference type="OrthoDB" id="9804669at2"/>
<keyword evidence="5" id="KW-1185">Reference proteome</keyword>